<evidence type="ECO:0000313" key="2">
    <source>
        <dbReference type="EMBL" id="SIS83034.1"/>
    </source>
</evidence>
<proteinExistence type="predicted"/>
<feature type="domain" description="PilZ" evidence="1">
    <location>
        <begin position="10"/>
        <end position="101"/>
    </location>
</feature>
<sequence>MSAQSFAEMRMEPRWQLKSTVSVFRKGGSDCLGLLVNWSKSGLMISSYQALKEGETLDVDLVDILQDNDRRTAPCRIEIVWSRELNPSLYGSGCRLVEGSAMFDAMMQDYCDD</sequence>
<dbReference type="Pfam" id="PF07238">
    <property type="entry name" value="PilZ"/>
    <property type="match status" value="1"/>
</dbReference>
<protein>
    <submittedName>
        <fullName evidence="2">PilZ domain-containing protein</fullName>
    </submittedName>
</protein>
<accession>A0A1N7MAA9</accession>
<evidence type="ECO:0000259" key="1">
    <source>
        <dbReference type="Pfam" id="PF07238"/>
    </source>
</evidence>
<name>A0A1N7MAA9_9GAMM</name>
<dbReference type="AlphaFoldDB" id="A0A1N7MAA9"/>
<dbReference type="EMBL" id="FTOH01000005">
    <property type="protein sequence ID" value="SIS83034.1"/>
    <property type="molecule type" value="Genomic_DNA"/>
</dbReference>
<organism evidence="2 3">
    <name type="scientific">Thalassolituus maritimus</name>
    <dbReference type="NCBI Taxonomy" id="484498"/>
    <lineage>
        <taxon>Bacteria</taxon>
        <taxon>Pseudomonadati</taxon>
        <taxon>Pseudomonadota</taxon>
        <taxon>Gammaproteobacteria</taxon>
        <taxon>Oceanospirillales</taxon>
        <taxon>Oceanospirillaceae</taxon>
        <taxon>Thalassolituus</taxon>
    </lineage>
</organism>
<keyword evidence="3" id="KW-1185">Reference proteome</keyword>
<dbReference type="InterPro" id="IPR009875">
    <property type="entry name" value="PilZ_domain"/>
</dbReference>
<evidence type="ECO:0000313" key="3">
    <source>
        <dbReference type="Proteomes" id="UP000185639"/>
    </source>
</evidence>
<gene>
    <name evidence="2" type="ORF">SAMN05421686_10558</name>
</gene>
<dbReference type="Proteomes" id="UP000185639">
    <property type="component" value="Unassembled WGS sequence"/>
</dbReference>
<dbReference type="GO" id="GO:0035438">
    <property type="term" value="F:cyclic-di-GMP binding"/>
    <property type="evidence" value="ECO:0007669"/>
    <property type="project" value="InterPro"/>
</dbReference>
<dbReference type="RefSeq" id="WP_076515327.1">
    <property type="nucleotide sequence ID" value="NZ_FTOH01000005.1"/>
</dbReference>
<reference evidence="3" key="1">
    <citation type="submission" date="2017-01" db="EMBL/GenBank/DDBJ databases">
        <authorList>
            <person name="Varghese N."/>
            <person name="Submissions S."/>
        </authorList>
    </citation>
    <scope>NUCLEOTIDE SEQUENCE [LARGE SCALE GENOMIC DNA]</scope>
    <source>
        <strain evidence="3">DSM 24913</strain>
    </source>
</reference>
<dbReference type="STRING" id="484498.SAMN05421686_10558"/>